<gene>
    <name evidence="3" type="ORF">ACFP3J_03520</name>
</gene>
<name>A0ABW0WA01_STRNO</name>
<evidence type="ECO:0000313" key="3">
    <source>
        <dbReference type="EMBL" id="MFC5654563.1"/>
    </source>
</evidence>
<dbReference type="Proteomes" id="UP001596065">
    <property type="component" value="Unassembled WGS sequence"/>
</dbReference>
<feature type="domain" description="HTH cro/C1-type" evidence="2">
    <location>
        <begin position="22"/>
        <end position="82"/>
    </location>
</feature>
<reference evidence="4" key="1">
    <citation type="journal article" date="2019" name="Int. J. Syst. Evol. Microbiol.">
        <title>The Global Catalogue of Microorganisms (GCM) 10K type strain sequencing project: providing services to taxonomists for standard genome sequencing and annotation.</title>
        <authorList>
            <consortium name="The Broad Institute Genomics Platform"/>
            <consortium name="The Broad Institute Genome Sequencing Center for Infectious Disease"/>
            <person name="Wu L."/>
            <person name="Ma J."/>
        </authorList>
    </citation>
    <scope>NUCLEOTIDE SEQUENCE [LARGE SCALE GENOMIC DNA]</scope>
    <source>
        <strain evidence="4">KCTC 5701</strain>
    </source>
</reference>
<evidence type="ECO:0000313" key="4">
    <source>
        <dbReference type="Proteomes" id="UP001596065"/>
    </source>
</evidence>
<organism evidence="3 4">
    <name type="scientific">Streptomyces nogalater</name>
    <dbReference type="NCBI Taxonomy" id="38314"/>
    <lineage>
        <taxon>Bacteria</taxon>
        <taxon>Bacillati</taxon>
        <taxon>Actinomycetota</taxon>
        <taxon>Actinomycetes</taxon>
        <taxon>Kitasatosporales</taxon>
        <taxon>Streptomycetaceae</taxon>
        <taxon>Streptomyces</taxon>
    </lineage>
</organism>
<comment type="caution">
    <text evidence="3">The sequence shown here is derived from an EMBL/GenBank/DDBJ whole genome shotgun (WGS) entry which is preliminary data.</text>
</comment>
<proteinExistence type="predicted"/>
<sequence length="279" mass="31617">MTQSATETPWSERLALSVAQEVRRHRQRLGVSAQQLSERCAELGMPIQRSVLANMESGRRSTVTVAEVLILAAALDVAPAQLVFPVGYEETCEALPNRTLEPIDAVDWFAGNAPSRGLPRSTGAKPVWVLRQYRDLLAEIRFHISALEQTRERIAALTDEGKEKEKSKAAVEEKLHSVEAGDATVDPSWVELGKVFLDGLQRSERELERALVREREFIERHEHTLMRQGKEIAAVRRRITEEGWALPYLPKDIEPYVLPWNDVESWVVPWPENLDSSHE</sequence>
<evidence type="ECO:0000259" key="2">
    <source>
        <dbReference type="PROSITE" id="PS50943"/>
    </source>
</evidence>
<keyword evidence="4" id="KW-1185">Reference proteome</keyword>
<dbReference type="InterPro" id="IPR001387">
    <property type="entry name" value="Cro/C1-type_HTH"/>
</dbReference>
<accession>A0ABW0WA01</accession>
<protein>
    <submittedName>
        <fullName evidence="3">Helix-turn-helix domain-containing protein</fullName>
    </submittedName>
</protein>
<keyword evidence="1" id="KW-0175">Coiled coil</keyword>
<dbReference type="PROSITE" id="PS50943">
    <property type="entry name" value="HTH_CROC1"/>
    <property type="match status" value="1"/>
</dbReference>
<dbReference type="RefSeq" id="WP_344347338.1">
    <property type="nucleotide sequence ID" value="NZ_BAAASM010000009.1"/>
</dbReference>
<feature type="coiled-coil region" evidence="1">
    <location>
        <begin position="140"/>
        <end position="174"/>
    </location>
</feature>
<dbReference type="Pfam" id="PF13560">
    <property type="entry name" value="HTH_31"/>
    <property type="match status" value="1"/>
</dbReference>
<dbReference type="SUPFAM" id="SSF47413">
    <property type="entry name" value="lambda repressor-like DNA-binding domains"/>
    <property type="match status" value="1"/>
</dbReference>
<dbReference type="SMART" id="SM00530">
    <property type="entry name" value="HTH_XRE"/>
    <property type="match status" value="1"/>
</dbReference>
<dbReference type="InterPro" id="IPR010982">
    <property type="entry name" value="Lambda_DNA-bd_dom_sf"/>
</dbReference>
<dbReference type="EMBL" id="JBHSOE010000003">
    <property type="protein sequence ID" value="MFC5654563.1"/>
    <property type="molecule type" value="Genomic_DNA"/>
</dbReference>
<evidence type="ECO:0000256" key="1">
    <source>
        <dbReference type="SAM" id="Coils"/>
    </source>
</evidence>
<dbReference type="Gene3D" id="1.10.260.40">
    <property type="entry name" value="lambda repressor-like DNA-binding domains"/>
    <property type="match status" value="1"/>
</dbReference>